<evidence type="ECO:0000313" key="3">
    <source>
        <dbReference type="Proteomes" id="UP000799424"/>
    </source>
</evidence>
<reference evidence="2" key="1">
    <citation type="journal article" date="2020" name="Stud. Mycol.">
        <title>101 Dothideomycetes genomes: a test case for predicting lifestyles and emergence of pathogens.</title>
        <authorList>
            <person name="Haridas S."/>
            <person name="Albert R."/>
            <person name="Binder M."/>
            <person name="Bloem J."/>
            <person name="Labutti K."/>
            <person name="Salamov A."/>
            <person name="Andreopoulos B."/>
            <person name="Baker S."/>
            <person name="Barry K."/>
            <person name="Bills G."/>
            <person name="Bluhm B."/>
            <person name="Cannon C."/>
            <person name="Castanera R."/>
            <person name="Culley D."/>
            <person name="Daum C."/>
            <person name="Ezra D."/>
            <person name="Gonzalez J."/>
            <person name="Henrissat B."/>
            <person name="Kuo A."/>
            <person name="Liang C."/>
            <person name="Lipzen A."/>
            <person name="Lutzoni F."/>
            <person name="Magnuson J."/>
            <person name="Mondo S."/>
            <person name="Nolan M."/>
            <person name="Ohm R."/>
            <person name="Pangilinan J."/>
            <person name="Park H.-J."/>
            <person name="Ramirez L."/>
            <person name="Alfaro M."/>
            <person name="Sun H."/>
            <person name="Tritt A."/>
            <person name="Yoshinaga Y."/>
            <person name="Zwiers L.-H."/>
            <person name="Turgeon B."/>
            <person name="Goodwin S."/>
            <person name="Spatafora J."/>
            <person name="Crous P."/>
            <person name="Grigoriev I."/>
        </authorList>
    </citation>
    <scope>NUCLEOTIDE SEQUENCE</scope>
    <source>
        <strain evidence="2">CBS 113818</strain>
    </source>
</reference>
<gene>
    <name evidence="2" type="ORF">CC86DRAFT_156592</name>
</gene>
<protein>
    <recommendedName>
        <fullName evidence="4">BTB domain-containing protein</fullName>
    </recommendedName>
</protein>
<evidence type="ECO:0000313" key="2">
    <source>
        <dbReference type="EMBL" id="KAF2818530.1"/>
    </source>
</evidence>
<proteinExistence type="predicted"/>
<dbReference type="AlphaFoldDB" id="A0A6A6ZBZ0"/>
<evidence type="ECO:0000256" key="1">
    <source>
        <dbReference type="SAM" id="MobiDB-lite"/>
    </source>
</evidence>
<feature type="compositionally biased region" description="Basic residues" evidence="1">
    <location>
        <begin position="1"/>
        <end position="10"/>
    </location>
</feature>
<dbReference type="Proteomes" id="UP000799424">
    <property type="component" value="Unassembled WGS sequence"/>
</dbReference>
<name>A0A6A6ZBZ0_9PLEO</name>
<dbReference type="OrthoDB" id="3791417at2759"/>
<dbReference type="EMBL" id="MU006251">
    <property type="protein sequence ID" value="KAF2818530.1"/>
    <property type="molecule type" value="Genomic_DNA"/>
</dbReference>
<evidence type="ECO:0008006" key="4">
    <source>
        <dbReference type="Google" id="ProtNLM"/>
    </source>
</evidence>
<sequence length="536" mass="58993">MGFFRSKKPSTPKGNTIKKPEQTEARQLRGDVNADKKEKDTAVVDASTVGAWIEEGKGEGPKSAQGDEQAVLRTLTRSCRATLRDTSTTRSYMADDDDSKPIEPEGQPQISTNDKDHEPRQEMVSLLLGVRNPASQYFVQRFVQASATSLPILANFLSQIHFRTSAGEESDKYMSLEDVDPGAFEIYRIWLHTGIISSREQVAHGSSSKLHAIHTWRMHWPLMNAHTLGYTIGAPAFSDHVLDILLEKVERNVCADVYTIEHLFSASPGKISESLKRFVVDRCIDAGVETASSLNMPELPPAFAHSMLEAALRRLAPETGPSAPQEAGCTYHIHDTPAMCYKKHIPAADQRRAKRCGQEREQSLKDSKEVTKHVEVNDIRFVDWEQRRIEAARALKEQTGKGWVGFSRPGQSQPGIAQTMDGTLSEDLVHTTQTLNGDDVWAKAPSRKTPPPLHTNSPQTLAAITSQSPDNLAISQATVLGPDRSASPALSLCSAQSKPDSELRTNFETALKYERQSACPGAFPISREGSLLTSNS</sequence>
<accession>A0A6A6ZBZ0</accession>
<organism evidence="2 3">
    <name type="scientific">Ophiobolus disseminans</name>
    <dbReference type="NCBI Taxonomy" id="1469910"/>
    <lineage>
        <taxon>Eukaryota</taxon>
        <taxon>Fungi</taxon>
        <taxon>Dikarya</taxon>
        <taxon>Ascomycota</taxon>
        <taxon>Pezizomycotina</taxon>
        <taxon>Dothideomycetes</taxon>
        <taxon>Pleosporomycetidae</taxon>
        <taxon>Pleosporales</taxon>
        <taxon>Pleosporineae</taxon>
        <taxon>Phaeosphaeriaceae</taxon>
        <taxon>Ophiobolus</taxon>
    </lineage>
</organism>
<keyword evidence="3" id="KW-1185">Reference proteome</keyword>
<feature type="region of interest" description="Disordered" evidence="1">
    <location>
        <begin position="1"/>
        <end position="69"/>
    </location>
</feature>
<feature type="region of interest" description="Disordered" evidence="1">
    <location>
        <begin position="83"/>
        <end position="119"/>
    </location>
</feature>
<feature type="compositionally biased region" description="Basic and acidic residues" evidence="1">
    <location>
        <begin position="18"/>
        <end position="42"/>
    </location>
</feature>